<evidence type="ECO:0000313" key="2">
    <source>
        <dbReference type="Proteomes" id="UP000237631"/>
    </source>
</evidence>
<dbReference type="STRING" id="357750.A0A2S6C5W6"/>
<dbReference type="Proteomes" id="UP000237631">
    <property type="component" value="Unassembled WGS sequence"/>
</dbReference>
<evidence type="ECO:0000313" key="1">
    <source>
        <dbReference type="EMBL" id="PPJ55124.1"/>
    </source>
</evidence>
<sequence length="361" mass="40715">MDRGEVLDYLPEREQHVAAGSMFGWSYAMLMGLAEEPLDRMTGSTPAECVDPINENSWRCQGYGAASCSIFPCLRTYESNVTNGLLHERIVGLETQALESPSGAGFWFDDLTPVHAVLNVSCINEDDRRILRGWHYRLDVERTWLPYGLGVSPNKLHRKSAPDTERGFIERGFLYVVPHDFTDHLRNFLGRQHSGDLFGTELLGPQRSMIGMQGSQRLEAMWNNGDFSFERTSSLFENMTLSLTNYLRANPGKPWRATHVRKTDTKPNATKEDDGNHYDVTGLYLPAIGQAWTTTFVVLRAFGECFDMEYPTVLAVSLVYLNMGAVELLRREQATSRIVHTYLPHPLRALLLLSPALPAVL</sequence>
<dbReference type="EMBL" id="PNEN01000548">
    <property type="protein sequence ID" value="PPJ55124.1"/>
    <property type="molecule type" value="Genomic_DNA"/>
</dbReference>
<organism evidence="1 2">
    <name type="scientific">Cercospora berteroae</name>
    <dbReference type="NCBI Taxonomy" id="357750"/>
    <lineage>
        <taxon>Eukaryota</taxon>
        <taxon>Fungi</taxon>
        <taxon>Dikarya</taxon>
        <taxon>Ascomycota</taxon>
        <taxon>Pezizomycotina</taxon>
        <taxon>Dothideomycetes</taxon>
        <taxon>Dothideomycetidae</taxon>
        <taxon>Mycosphaerellales</taxon>
        <taxon>Mycosphaerellaceae</taxon>
        <taxon>Cercospora</taxon>
    </lineage>
</organism>
<protein>
    <submittedName>
        <fullName evidence="1">Uncharacterized protein</fullName>
    </submittedName>
</protein>
<accession>A0A2S6C5W6</accession>
<name>A0A2S6C5W6_9PEZI</name>
<dbReference type="OrthoDB" id="5376804at2759"/>
<gene>
    <name evidence="1" type="ORF">CBER1_09970</name>
</gene>
<proteinExistence type="predicted"/>
<dbReference type="AlphaFoldDB" id="A0A2S6C5W6"/>
<reference evidence="2" key="1">
    <citation type="journal article" date="2017" name="bioRxiv">
        <title>Conservation of a gene cluster reveals novel cercosporin biosynthetic mechanisms and extends production to the genus Colletotrichum.</title>
        <authorList>
            <person name="de Jonge R."/>
            <person name="Ebert M.K."/>
            <person name="Huitt-Roehl C.R."/>
            <person name="Pal P."/>
            <person name="Suttle J.C."/>
            <person name="Spanner R.E."/>
            <person name="Neubauer J.D."/>
            <person name="Jurick W.M.II."/>
            <person name="Stott K.A."/>
            <person name="Secor G.A."/>
            <person name="Thomma B.P.H.J."/>
            <person name="Van de Peer Y."/>
            <person name="Townsend C.A."/>
            <person name="Bolton M.D."/>
        </authorList>
    </citation>
    <scope>NUCLEOTIDE SEQUENCE [LARGE SCALE GENOMIC DNA]</scope>
    <source>
        <strain evidence="2">CBS538.71</strain>
    </source>
</reference>
<comment type="caution">
    <text evidence="1">The sequence shown here is derived from an EMBL/GenBank/DDBJ whole genome shotgun (WGS) entry which is preliminary data.</text>
</comment>
<keyword evidence="2" id="KW-1185">Reference proteome</keyword>